<reference evidence="1 2" key="1">
    <citation type="submission" date="2012-02" db="EMBL/GenBank/DDBJ databases">
        <title>Improved High-Quality Draft genome of Prevotella bivia DSM 20514.</title>
        <authorList>
            <consortium name="US DOE Joint Genome Institute (JGI-PGF)"/>
            <person name="Lucas S."/>
            <person name="Copeland A."/>
            <person name="Lapidus A."/>
            <person name="Bruce D."/>
            <person name="Goodwin L."/>
            <person name="Pitluck S."/>
            <person name="Peters L."/>
            <person name="Mikhailova N."/>
            <person name="Munk A.C.C."/>
            <person name="Kyrpides N."/>
            <person name="Mavromatis K."/>
            <person name="Detter J.C."/>
            <person name="Han C."/>
            <person name="Land M."/>
            <person name="Hauser L."/>
            <person name="Markowitz V."/>
            <person name="Cheng J.-F."/>
            <person name="Hugenholtz P."/>
            <person name="Woyke T."/>
            <person name="Wu D."/>
            <person name="Gronow S."/>
            <person name="Wellnitz S."/>
            <person name="Brambilla E."/>
            <person name="Klenk H.-P."/>
            <person name="Eisen J.A."/>
        </authorList>
    </citation>
    <scope>NUCLEOTIDE SEQUENCE [LARGE SCALE GENOMIC DNA]</scope>
    <source>
        <strain evidence="1 2">DSM 20514</strain>
    </source>
</reference>
<evidence type="ECO:0000313" key="1">
    <source>
        <dbReference type="EMBL" id="EIM33257.1"/>
    </source>
</evidence>
<protein>
    <submittedName>
        <fullName evidence="1">Uncharacterized protein</fullName>
    </submittedName>
</protein>
<sequence length="32" mass="3766">MSKIYSFLKTFFVMYGLQIKEINSTFAGKMIK</sequence>
<evidence type="ECO:0000313" key="2">
    <source>
        <dbReference type="Proteomes" id="UP000002786"/>
    </source>
</evidence>
<dbReference type="AlphaFoldDB" id="I4ZAL5"/>
<gene>
    <name evidence="1" type="ORF">PrebiDRAFT_1562</name>
</gene>
<accession>I4ZAL5</accession>
<keyword evidence="2" id="KW-1185">Reference proteome</keyword>
<dbReference type="EMBL" id="JH660660">
    <property type="protein sequence ID" value="EIM33257.1"/>
    <property type="molecule type" value="Genomic_DNA"/>
</dbReference>
<dbReference type="HOGENOM" id="CLU_3390773_0_0_10"/>
<dbReference type="Proteomes" id="UP000002786">
    <property type="component" value="Unassembled WGS sequence"/>
</dbReference>
<proteinExistence type="predicted"/>
<organism evidence="1 2">
    <name type="scientific">Prevotella bivia DSM 20514</name>
    <dbReference type="NCBI Taxonomy" id="868129"/>
    <lineage>
        <taxon>Bacteria</taxon>
        <taxon>Pseudomonadati</taxon>
        <taxon>Bacteroidota</taxon>
        <taxon>Bacteroidia</taxon>
        <taxon>Bacteroidales</taxon>
        <taxon>Prevotellaceae</taxon>
        <taxon>Prevotella</taxon>
    </lineage>
</organism>
<name>I4ZAL5_9BACT</name>